<proteinExistence type="predicted"/>
<dbReference type="HOGENOM" id="CLU_1546390_0_0_5"/>
<dbReference type="Proteomes" id="UP000005732">
    <property type="component" value="Unassembled WGS sequence"/>
</dbReference>
<sequence length="201" mass="22215">MRKHLIVTAIEHLRFSSNYGNALSSCFRAIPNAKTLHTFAGIALATALVLSACQRQAENLVEVTGHLFVFNYRVASATYLLTLKKTGPIPDGSVIIAEFENPEGGDPLVLNQKIYPIDDKIALQSEKLHCVRKDRPYSVSVRLVDKDGKVLQELKTQFRSDLDQTVLPSKPLVVGALYDKNPEVFKPDGSVDFSNTDKCPT</sequence>
<gene>
    <name evidence="1" type="ORF">Rleg4DRAFT_0272</name>
</gene>
<dbReference type="EMBL" id="JH719395">
    <property type="protein sequence ID" value="EJC78704.1"/>
    <property type="molecule type" value="Genomic_DNA"/>
</dbReference>
<evidence type="ECO:0000313" key="1">
    <source>
        <dbReference type="EMBL" id="EJC78704.1"/>
    </source>
</evidence>
<reference evidence="1 2" key="1">
    <citation type="submission" date="2012-02" db="EMBL/GenBank/DDBJ databases">
        <title>Improved High-Quality Draft Sequence of Rhizobium leguminosarum bv. trifolii WSM2297.</title>
        <authorList>
            <consortium name="US DOE Joint Genome Institute"/>
            <person name="Lucas S."/>
            <person name="Han J."/>
            <person name="Lapidus A."/>
            <person name="Cheng J.-F."/>
            <person name="Goodwin L."/>
            <person name="Pitluck S."/>
            <person name="Peters L."/>
            <person name="Ovchinnikova G."/>
            <person name="Zhang X."/>
            <person name="Detter J.C."/>
            <person name="Han C."/>
            <person name="Tapia R."/>
            <person name="Land M."/>
            <person name="Hauser L."/>
            <person name="Kyrpides N."/>
            <person name="Ivanova N."/>
            <person name="Pagani I."/>
            <person name="Brau L."/>
            <person name="Yates R."/>
            <person name="O'Hara G."/>
            <person name="Rui T."/>
            <person name="Howieson J."/>
            <person name="Reeve W."/>
            <person name="Woyke T."/>
        </authorList>
    </citation>
    <scope>NUCLEOTIDE SEQUENCE [LARGE SCALE GENOMIC DNA]</scope>
    <source>
        <strain evidence="1 2">WSM2297</strain>
    </source>
</reference>
<evidence type="ECO:0008006" key="3">
    <source>
        <dbReference type="Google" id="ProtNLM"/>
    </source>
</evidence>
<organism evidence="1 2">
    <name type="scientific">Rhizobium leguminosarum bv. trifolii WSM2297</name>
    <dbReference type="NCBI Taxonomy" id="754762"/>
    <lineage>
        <taxon>Bacteria</taxon>
        <taxon>Pseudomonadati</taxon>
        <taxon>Pseudomonadota</taxon>
        <taxon>Alphaproteobacteria</taxon>
        <taxon>Hyphomicrobiales</taxon>
        <taxon>Rhizobiaceae</taxon>
        <taxon>Rhizobium/Agrobacterium group</taxon>
        <taxon>Rhizobium</taxon>
    </lineage>
</organism>
<accession>J0KMX3</accession>
<protein>
    <recommendedName>
        <fullName evidence="3">Lipoprotein</fullName>
    </recommendedName>
</protein>
<dbReference type="AlphaFoldDB" id="J0KMX3"/>
<dbReference type="PROSITE" id="PS51257">
    <property type="entry name" value="PROKAR_LIPOPROTEIN"/>
    <property type="match status" value="1"/>
</dbReference>
<name>J0KMX3_RHILT</name>
<evidence type="ECO:0000313" key="2">
    <source>
        <dbReference type="Proteomes" id="UP000005732"/>
    </source>
</evidence>
<dbReference type="RefSeq" id="WP_003578374.1">
    <property type="nucleotide sequence ID" value="NZ_JH719395.1"/>
</dbReference>